<sequence>MANKVDANKNENTYNPNTPKVQRPENLAKSKNKARNK</sequence>
<keyword evidence="3" id="KW-1185">Reference proteome</keyword>
<dbReference type="Proteomes" id="UP000245634">
    <property type="component" value="Unassembled WGS sequence"/>
</dbReference>
<accession>A0A316D7M0</accession>
<feature type="compositionally biased region" description="Polar residues" evidence="1">
    <location>
        <begin position="10"/>
        <end position="20"/>
    </location>
</feature>
<evidence type="ECO:0000313" key="3">
    <source>
        <dbReference type="Proteomes" id="UP000245634"/>
    </source>
</evidence>
<comment type="caution">
    <text evidence="2">The sequence shown here is derived from an EMBL/GenBank/DDBJ whole genome shotgun (WGS) entry which is preliminary data.</text>
</comment>
<evidence type="ECO:0000313" key="2">
    <source>
        <dbReference type="EMBL" id="PWK11568.1"/>
    </source>
</evidence>
<dbReference type="AlphaFoldDB" id="A0A316D7M0"/>
<reference evidence="2 3" key="1">
    <citation type="submission" date="2018-05" db="EMBL/GenBank/DDBJ databases">
        <title>Genomic Encyclopedia of Type Strains, Phase IV (KMG-IV): sequencing the most valuable type-strain genomes for metagenomic binning, comparative biology and taxonomic classification.</title>
        <authorList>
            <person name="Goeker M."/>
        </authorList>
    </citation>
    <scope>NUCLEOTIDE SEQUENCE [LARGE SCALE GENOMIC DNA]</scope>
    <source>
        <strain evidence="2 3">DSM 18773</strain>
    </source>
</reference>
<proteinExistence type="predicted"/>
<gene>
    <name evidence="2" type="ORF">C7459_11097</name>
</gene>
<feature type="region of interest" description="Disordered" evidence="1">
    <location>
        <begin position="1"/>
        <end position="37"/>
    </location>
</feature>
<evidence type="ECO:0000256" key="1">
    <source>
        <dbReference type="SAM" id="MobiDB-lite"/>
    </source>
</evidence>
<protein>
    <submittedName>
        <fullName evidence="2">Uncharacterized protein</fullName>
    </submittedName>
</protein>
<organism evidence="2 3">
    <name type="scientific">Tumebacillus permanentifrigoris</name>
    <dbReference type="NCBI Taxonomy" id="378543"/>
    <lineage>
        <taxon>Bacteria</taxon>
        <taxon>Bacillati</taxon>
        <taxon>Bacillota</taxon>
        <taxon>Bacilli</taxon>
        <taxon>Bacillales</taxon>
        <taxon>Alicyclobacillaceae</taxon>
        <taxon>Tumebacillus</taxon>
    </lineage>
</organism>
<name>A0A316D7M0_9BACL</name>
<dbReference type="EMBL" id="QGGL01000010">
    <property type="protein sequence ID" value="PWK11568.1"/>
    <property type="molecule type" value="Genomic_DNA"/>
</dbReference>